<reference evidence="2" key="1">
    <citation type="submission" date="2020-03" db="EMBL/GenBank/DDBJ databases">
        <title>Complete genome sequence of sulfur-oxidizing bacterium skT11.</title>
        <authorList>
            <person name="Kanda M."/>
            <person name="Kojima H."/>
            <person name="Fukui M."/>
        </authorList>
    </citation>
    <scope>NUCLEOTIDE SEQUENCE [LARGE SCALE GENOMIC DNA]</scope>
    <source>
        <strain evidence="2">skT11</strain>
    </source>
</reference>
<dbReference type="EMBL" id="AP022853">
    <property type="protein sequence ID" value="BCB25455.1"/>
    <property type="molecule type" value="Genomic_DNA"/>
</dbReference>
<accession>A0A6F8V9K9</accession>
<organism evidence="1 2">
    <name type="scientific">Sulfurimicrobium lacus</name>
    <dbReference type="NCBI Taxonomy" id="2715678"/>
    <lineage>
        <taxon>Bacteria</taxon>
        <taxon>Pseudomonadati</taxon>
        <taxon>Pseudomonadota</taxon>
        <taxon>Betaproteobacteria</taxon>
        <taxon>Nitrosomonadales</taxon>
        <taxon>Sulfuricellaceae</taxon>
        <taxon>Sulfurimicrobium</taxon>
    </lineage>
</organism>
<evidence type="ECO:0000313" key="2">
    <source>
        <dbReference type="Proteomes" id="UP000502260"/>
    </source>
</evidence>
<dbReference type="RefSeq" id="WP_173059436.1">
    <property type="nucleotide sequence ID" value="NZ_AP022853.1"/>
</dbReference>
<protein>
    <submittedName>
        <fullName evidence="1">Uncharacterized protein</fullName>
    </submittedName>
</protein>
<keyword evidence="2" id="KW-1185">Reference proteome</keyword>
<dbReference type="AlphaFoldDB" id="A0A6F8V9K9"/>
<evidence type="ECO:0000313" key="1">
    <source>
        <dbReference type="EMBL" id="BCB25455.1"/>
    </source>
</evidence>
<sequence>MSFRAIRILSLLILLAAAAGMTYWEGMVVRNWLRPLEVTIYPVNGDGTAEVDEYIAGLKQEHFQEIGSFIASQYERYRGKALPPVNIRLAREIKTLPPMPPDGRPSALSAIRWSLGLRYYTYKHTPFWGSLGTVRLFVVYHRGEDGKALQHSLGLHKGLVGVVHAFAQARQNAQNNVVITHELFHALGASDKYDAANQPLYPEGFGERGDGPHYPQRTAEIMAGRIAIAPDEARIPVGLEACVVGYKTAWEINW</sequence>
<name>A0A6F8V9K9_9PROT</name>
<dbReference type="KEGG" id="slac:SKTS_03410"/>
<proteinExistence type="predicted"/>
<dbReference type="Proteomes" id="UP000502260">
    <property type="component" value="Chromosome"/>
</dbReference>
<gene>
    <name evidence="1" type="ORF">SKTS_03410</name>
</gene>